<reference evidence="3 4" key="1">
    <citation type="submission" date="2023-06" db="EMBL/GenBank/DDBJ databases">
        <title>Draft genome sequence of Novosphingobium sp. strain IK01.</title>
        <authorList>
            <person name="Hatamoto M."/>
            <person name="Ikarashi T."/>
            <person name="Yamaguchi T."/>
        </authorList>
    </citation>
    <scope>NUCLEOTIDE SEQUENCE [LARGE SCALE GENOMIC DNA]</scope>
    <source>
        <strain evidence="3 4">IK01</strain>
    </source>
</reference>
<sequence>MAYANVNTHQENAARSLKPWFHNWYLPAHEIPALATIAIFSLIAAIAVASGVFTFSHADFDGLILTFALLWLLGHLCQLRHGGVVPDLCKLYAVFLGVALASPLACAALATTNFPLADATLTQLDHQLVSGFSWPSTVQALERYPQILHLLSYAYIALGWQPPVLLALLCCQGRKQEAWKFINAWTLCILVTTLIFPFAPALNPYTFHAIPHSAMPDALCTAAWDYPIILKQLRAHSITTLNSAALSGLVSFPSFHAAGAVLLAWGYGKIRYLRWPFLAINAVMWVSAIPIGGHYLVDLVAGTGLALLMIGFVEGTAVPRPLLKAPAQARGDEALPMSSPRP</sequence>
<feature type="transmembrane region" description="Helical" evidence="1">
    <location>
        <begin position="33"/>
        <end position="56"/>
    </location>
</feature>
<gene>
    <name evidence="3" type="ORF">NUTIK01_15410</name>
</gene>
<evidence type="ECO:0000256" key="1">
    <source>
        <dbReference type="SAM" id="Phobius"/>
    </source>
</evidence>
<feature type="transmembrane region" description="Helical" evidence="1">
    <location>
        <begin position="181"/>
        <end position="199"/>
    </location>
</feature>
<comment type="caution">
    <text evidence="3">The sequence shown here is derived from an EMBL/GenBank/DDBJ whole genome shotgun (WGS) entry which is preliminary data.</text>
</comment>
<name>A0ABQ6P8L7_9SPHN</name>
<dbReference type="EMBL" id="BTFW01000001">
    <property type="protein sequence ID" value="GMM60764.1"/>
    <property type="molecule type" value="Genomic_DNA"/>
</dbReference>
<keyword evidence="1" id="KW-0812">Transmembrane</keyword>
<evidence type="ECO:0000313" key="3">
    <source>
        <dbReference type="EMBL" id="GMM60764.1"/>
    </source>
</evidence>
<organism evidence="3 4">
    <name type="scientific">Novosphingobium pituita</name>
    <dbReference type="NCBI Taxonomy" id="3056842"/>
    <lineage>
        <taxon>Bacteria</taxon>
        <taxon>Pseudomonadati</taxon>
        <taxon>Pseudomonadota</taxon>
        <taxon>Alphaproteobacteria</taxon>
        <taxon>Sphingomonadales</taxon>
        <taxon>Sphingomonadaceae</taxon>
        <taxon>Novosphingobium</taxon>
    </lineage>
</organism>
<evidence type="ECO:0000313" key="4">
    <source>
        <dbReference type="Proteomes" id="UP001187221"/>
    </source>
</evidence>
<feature type="transmembrane region" description="Helical" evidence="1">
    <location>
        <begin position="272"/>
        <end position="293"/>
    </location>
</feature>
<keyword evidence="1" id="KW-1133">Transmembrane helix</keyword>
<keyword evidence="4" id="KW-1185">Reference proteome</keyword>
<dbReference type="InterPro" id="IPR026841">
    <property type="entry name" value="Aur1/Ipt1"/>
</dbReference>
<keyword evidence="1" id="KW-0472">Membrane</keyword>
<dbReference type="Proteomes" id="UP001187221">
    <property type="component" value="Unassembled WGS sequence"/>
</dbReference>
<protein>
    <submittedName>
        <fullName evidence="3">Phosphatase PAP2 family protein</fullName>
    </submittedName>
</protein>
<feature type="transmembrane region" description="Helical" evidence="1">
    <location>
        <begin position="62"/>
        <end position="79"/>
    </location>
</feature>
<evidence type="ECO:0000259" key="2">
    <source>
        <dbReference type="Pfam" id="PF14378"/>
    </source>
</evidence>
<accession>A0ABQ6P8L7</accession>
<feature type="domain" description="Inositolphosphotransferase Aur1/Ipt1" evidence="2">
    <location>
        <begin position="121"/>
        <end position="310"/>
    </location>
</feature>
<feature type="transmembrane region" description="Helical" evidence="1">
    <location>
        <begin position="150"/>
        <end position="169"/>
    </location>
</feature>
<feature type="transmembrane region" description="Helical" evidence="1">
    <location>
        <begin position="91"/>
        <end position="110"/>
    </location>
</feature>
<dbReference type="Pfam" id="PF14378">
    <property type="entry name" value="PAP2_3"/>
    <property type="match status" value="1"/>
</dbReference>
<proteinExistence type="predicted"/>
<dbReference type="RefSeq" id="WP_317974530.1">
    <property type="nucleotide sequence ID" value="NZ_BTFW01000001.1"/>
</dbReference>
<feature type="transmembrane region" description="Helical" evidence="1">
    <location>
        <begin position="244"/>
        <end position="265"/>
    </location>
</feature>